<feature type="transmembrane region" description="Helical" evidence="8">
    <location>
        <begin position="695"/>
        <end position="719"/>
    </location>
</feature>
<feature type="transmembrane region" description="Helical" evidence="8">
    <location>
        <begin position="849"/>
        <end position="872"/>
    </location>
</feature>
<evidence type="ECO:0000256" key="5">
    <source>
        <dbReference type="ARBA" id="ARBA00022989"/>
    </source>
</evidence>
<feature type="transmembrane region" description="Helical" evidence="8">
    <location>
        <begin position="1118"/>
        <end position="1145"/>
    </location>
</feature>
<reference evidence="11" key="1">
    <citation type="submission" date="2016-11" db="UniProtKB">
        <authorList>
            <consortium name="WormBaseParasite"/>
        </authorList>
    </citation>
    <scope>IDENTIFICATION</scope>
</reference>
<feature type="transmembrane region" description="Helical" evidence="8">
    <location>
        <begin position="389"/>
        <end position="407"/>
    </location>
</feature>
<feature type="transmembrane region" description="Helical" evidence="8">
    <location>
        <begin position="485"/>
        <end position="507"/>
    </location>
</feature>
<feature type="transmembrane region" description="Helical" evidence="8">
    <location>
        <begin position="909"/>
        <end position="939"/>
    </location>
</feature>
<dbReference type="InterPro" id="IPR020846">
    <property type="entry name" value="MFS_dom"/>
</dbReference>
<dbReference type="GO" id="GO:0019888">
    <property type="term" value="F:protein phosphatase regulator activity"/>
    <property type="evidence" value="ECO:0007669"/>
    <property type="project" value="InterPro"/>
</dbReference>
<feature type="transmembrane region" description="Helical" evidence="8">
    <location>
        <begin position="1085"/>
        <end position="1106"/>
    </location>
</feature>
<comment type="subcellular location">
    <subcellularLocation>
        <location evidence="1">Membrane</location>
        <topology evidence="1">Multi-pass membrane protein</topology>
    </subcellularLocation>
</comment>
<dbReference type="InterPro" id="IPR050930">
    <property type="entry name" value="MFS_Vesicular_Transporter"/>
</dbReference>
<dbReference type="GO" id="GO:0016020">
    <property type="term" value="C:membrane"/>
    <property type="evidence" value="ECO:0007669"/>
    <property type="project" value="UniProtKB-SubCell"/>
</dbReference>
<dbReference type="PANTHER" id="PTHR23506">
    <property type="entry name" value="GH10249P"/>
    <property type="match status" value="1"/>
</dbReference>
<dbReference type="InterPro" id="IPR036259">
    <property type="entry name" value="MFS_trans_sf"/>
</dbReference>
<dbReference type="PROSITE" id="PS50850">
    <property type="entry name" value="MFS"/>
    <property type="match status" value="2"/>
</dbReference>
<keyword evidence="6 8" id="KW-0472">Membrane</keyword>
<dbReference type="InterPro" id="IPR015267">
    <property type="entry name" value="PPP4R2"/>
</dbReference>
<feature type="transmembrane region" description="Helical" evidence="8">
    <location>
        <begin position="413"/>
        <end position="441"/>
    </location>
</feature>
<dbReference type="WBParaSite" id="maker-uti_cns_0002318-snap-gene-0.3-mRNA-1">
    <property type="protein sequence ID" value="maker-uti_cns_0002318-snap-gene-0.3-mRNA-1"/>
    <property type="gene ID" value="maker-uti_cns_0002318-snap-gene-0.3"/>
</dbReference>
<dbReference type="GO" id="GO:0030289">
    <property type="term" value="C:protein phosphatase 4 complex"/>
    <property type="evidence" value="ECO:0007669"/>
    <property type="project" value="InterPro"/>
</dbReference>
<feature type="transmembrane region" description="Helical" evidence="8">
    <location>
        <begin position="322"/>
        <end position="345"/>
    </location>
</feature>
<dbReference type="Proteomes" id="UP000095280">
    <property type="component" value="Unplaced"/>
</dbReference>
<evidence type="ECO:0000313" key="10">
    <source>
        <dbReference type="Proteomes" id="UP000095280"/>
    </source>
</evidence>
<feature type="transmembrane region" description="Helical" evidence="8">
    <location>
        <begin position="627"/>
        <end position="650"/>
    </location>
</feature>
<feature type="domain" description="Major facilitator superfamily (MFS) profile" evidence="9">
    <location>
        <begin position="323"/>
        <end position="720"/>
    </location>
</feature>
<feature type="transmembrane region" description="Helical" evidence="8">
    <location>
        <begin position="662"/>
        <end position="683"/>
    </location>
</feature>
<comment type="similarity">
    <text evidence="2">Belongs to the PPP4R2 family.</text>
</comment>
<feature type="domain" description="Major facilitator superfamily (MFS) profile" evidence="9">
    <location>
        <begin position="819"/>
        <end position="1224"/>
    </location>
</feature>
<dbReference type="PANTHER" id="PTHR23506:SF26">
    <property type="entry name" value="MFS-TYPE TRANSPORTER SLC18B1"/>
    <property type="match status" value="1"/>
</dbReference>
<feature type="transmembrane region" description="Helical" evidence="8">
    <location>
        <begin position="884"/>
        <end position="903"/>
    </location>
</feature>
<protein>
    <submittedName>
        <fullName evidence="11">MFS domain-containing protein</fullName>
    </submittedName>
</protein>
<dbReference type="GO" id="GO:0022857">
    <property type="term" value="F:transmembrane transporter activity"/>
    <property type="evidence" value="ECO:0007669"/>
    <property type="project" value="InterPro"/>
</dbReference>
<dbReference type="AlphaFoldDB" id="A0A1I8GL74"/>
<evidence type="ECO:0000256" key="2">
    <source>
        <dbReference type="ARBA" id="ARBA00009207"/>
    </source>
</evidence>
<name>A0A1I8GL74_9PLAT</name>
<feature type="compositionally biased region" description="Low complexity" evidence="7">
    <location>
        <begin position="198"/>
        <end position="207"/>
    </location>
</feature>
<proteinExistence type="inferred from homology"/>
<dbReference type="Pfam" id="PF07690">
    <property type="entry name" value="MFS_1"/>
    <property type="match status" value="2"/>
</dbReference>
<feature type="transmembrane region" description="Helical" evidence="8">
    <location>
        <begin position="1053"/>
        <end position="1078"/>
    </location>
</feature>
<dbReference type="InterPro" id="IPR011701">
    <property type="entry name" value="MFS"/>
</dbReference>
<feature type="transmembrane region" description="Helical" evidence="8">
    <location>
        <begin position="951"/>
        <end position="972"/>
    </location>
</feature>
<feature type="transmembrane region" description="Helical" evidence="8">
    <location>
        <begin position="453"/>
        <end position="479"/>
    </location>
</feature>
<evidence type="ECO:0000256" key="4">
    <source>
        <dbReference type="ARBA" id="ARBA00022692"/>
    </source>
</evidence>
<feature type="transmembrane region" description="Helical" evidence="8">
    <location>
        <begin position="817"/>
        <end position="837"/>
    </location>
</feature>
<organism evidence="10 11">
    <name type="scientific">Macrostomum lignano</name>
    <dbReference type="NCBI Taxonomy" id="282301"/>
    <lineage>
        <taxon>Eukaryota</taxon>
        <taxon>Metazoa</taxon>
        <taxon>Spiralia</taxon>
        <taxon>Lophotrochozoa</taxon>
        <taxon>Platyhelminthes</taxon>
        <taxon>Rhabditophora</taxon>
        <taxon>Macrostomorpha</taxon>
        <taxon>Macrostomida</taxon>
        <taxon>Macrostomidae</taxon>
        <taxon>Macrostomum</taxon>
    </lineage>
</organism>
<evidence type="ECO:0000256" key="6">
    <source>
        <dbReference type="ARBA" id="ARBA00023136"/>
    </source>
</evidence>
<feature type="transmembrane region" description="Helical" evidence="8">
    <location>
        <begin position="1197"/>
        <end position="1216"/>
    </location>
</feature>
<feature type="region of interest" description="Disordered" evidence="7">
    <location>
        <begin position="182"/>
        <end position="247"/>
    </location>
</feature>
<evidence type="ECO:0000313" key="11">
    <source>
        <dbReference type="WBParaSite" id="maker-uti_cns_0002318-snap-gene-0.3-mRNA-1"/>
    </source>
</evidence>
<evidence type="ECO:0000256" key="3">
    <source>
        <dbReference type="ARBA" id="ARBA00022448"/>
    </source>
</evidence>
<dbReference type="SUPFAM" id="SSF103473">
    <property type="entry name" value="MFS general substrate transporter"/>
    <property type="match status" value="2"/>
</dbReference>
<evidence type="ECO:0000256" key="1">
    <source>
        <dbReference type="ARBA" id="ARBA00004141"/>
    </source>
</evidence>
<sequence length="1231" mass="128706">FAQSATSDVPPDLEHYLVNLSRSGITNAPWHLVKPLIRVKLESAIESFLSDSSMASIDDYYPRPNMETFQLSVYRQTVLSTLDQFTNAPFTIQRVCELALSPNKHYRRVDKYLRGLLKCLSVVSCIDPAGQKIVFDQDEEDMIVSNSSDSTAAAAAGAASASTHAGAEAAAASVSSAATADHMANDSLSGDDDLEEASGSGSCSGSGSEVGAPLSGAAFDQAPATAAEIDDESDDIESDGGSSSGCGAGDCTASSDTAIADYKTGAVSVAEAAEETAKVAAACESEADTATTSNNTPPVSKAIQLASTSGEVAGLSRARRNVLLASLALVNFFASTAFSVLGPFFPREANLKGLSVTMTGIIVGEFQLVICLCSPLVGAFTSSIGGRFVYSWGLVICSVCSILFGALEYCPPGIVFAVMCLLTRGVSAIGTSMFVVSSFSIATRLFPNRLSTVFGLLETAGGLGFMVGPVIGGALFQLGGFKLPFVSLGGFLLLVVLLSLCVMPSLVNDDPNIDGSRPKSVWTLVREPFCLATLFGMCVASSFLGFVDVSFQPFLTAKFHFSPVIVGLMLFLPALIYSISAALWGYLVDSRGAGLPIMIGGLAAFSVCLLFVYPAPFLPYDTNLPSLIAALVVVGLACSAVVVPVFNLIATESYKRGFDRSLTTYSVVSGLVNTAFAFGAFVGPTLGGVALDKFGLAWVLTGYSGLFGLATLICLIGPVRQNRGFMRRETRGVSFLVNEEGEDGRSPAIVGPVSQSADCLIDRDGRNEANNNYGSIGCSSSMADKDEISPLIANGASDISESAENSESSSTYRGANIFLLITLSVSNFFAALSFSVLSPFFPGAAEAKGISLTLTGIIIGEFELMIFLSSPFVVHIAAHVGNRFVYICGLFICGTCSVLFGVLEYCPNGSTFAIMCLLTRGIGAFGGGIFLVSSFAILAHSFPDKVSTVTGIVEMALGLGYMVGPALGGAFYDLGGFRLPFFTVGGLVLLTAVAAYLITPALPAESGGHNRSASFLKFFSIPIALAILISYAATGAMYGMLDATMEPYLTAAFHFSSTIIGLIFLTPSLVYTLSAVLWGRLTDSMGWGIGVLIFGLIGCTIGVFFINPASFVLPIKPTLFTLLPALVLVGLGSSAVMIPVYGLCLDAAYANGMDENIATINLVSGVTNSAYSLGVFIGPTLGGRLYDTIGFDKLLFAYSGLFVVCAVLLGIARVYSRCTMPSQYSRQPSSY</sequence>
<keyword evidence="5 8" id="KW-1133">Transmembrane helix</keyword>
<dbReference type="Gene3D" id="1.20.1250.20">
    <property type="entry name" value="MFS general substrate transporter like domains"/>
    <property type="match status" value="4"/>
</dbReference>
<keyword evidence="10" id="KW-1185">Reference proteome</keyword>
<feature type="transmembrane region" description="Helical" evidence="8">
    <location>
        <begin position="978"/>
        <end position="998"/>
    </location>
</feature>
<keyword evidence="4 8" id="KW-0812">Transmembrane</keyword>
<feature type="transmembrane region" description="Helical" evidence="8">
    <location>
        <begin position="595"/>
        <end position="615"/>
    </location>
</feature>
<accession>A0A1I8GL74</accession>
<feature type="compositionally biased region" description="Acidic residues" evidence="7">
    <location>
        <begin position="228"/>
        <end position="238"/>
    </location>
</feature>
<feature type="transmembrane region" description="Helical" evidence="8">
    <location>
        <begin position="357"/>
        <end position="377"/>
    </location>
</feature>
<evidence type="ECO:0000256" key="8">
    <source>
        <dbReference type="SAM" id="Phobius"/>
    </source>
</evidence>
<evidence type="ECO:0000256" key="7">
    <source>
        <dbReference type="SAM" id="MobiDB-lite"/>
    </source>
</evidence>
<feature type="transmembrane region" description="Helical" evidence="8">
    <location>
        <begin position="559"/>
        <end position="588"/>
    </location>
</feature>
<feature type="transmembrane region" description="Helical" evidence="8">
    <location>
        <begin position="1157"/>
        <end position="1177"/>
    </location>
</feature>
<feature type="transmembrane region" description="Helical" evidence="8">
    <location>
        <begin position="528"/>
        <end position="547"/>
    </location>
</feature>
<evidence type="ECO:0000259" key="9">
    <source>
        <dbReference type="PROSITE" id="PS50850"/>
    </source>
</evidence>
<dbReference type="Pfam" id="PF09184">
    <property type="entry name" value="PPP4R2"/>
    <property type="match status" value="1"/>
</dbReference>
<feature type="transmembrane region" description="Helical" evidence="8">
    <location>
        <begin position="1018"/>
        <end position="1041"/>
    </location>
</feature>
<keyword evidence="3" id="KW-0813">Transport</keyword>